<gene>
    <name evidence="3" type="ORF">EDM52_22805</name>
</gene>
<protein>
    <recommendedName>
        <fullName evidence="2">Chemotaxis methyl-accepting receptor HlyB-like 4HB MCP domain-containing protein</fullName>
    </recommendedName>
</protein>
<dbReference type="InterPro" id="IPR024478">
    <property type="entry name" value="HlyB_4HB_MCP"/>
</dbReference>
<feature type="transmembrane region" description="Helical" evidence="1">
    <location>
        <begin position="38"/>
        <end position="58"/>
    </location>
</feature>
<keyword evidence="1" id="KW-1133">Transmembrane helix</keyword>
<evidence type="ECO:0000256" key="1">
    <source>
        <dbReference type="SAM" id="Phobius"/>
    </source>
</evidence>
<keyword evidence="4" id="KW-1185">Reference proteome</keyword>
<dbReference type="Proteomes" id="UP000282028">
    <property type="component" value="Unassembled WGS sequence"/>
</dbReference>
<proteinExistence type="predicted"/>
<dbReference type="AlphaFoldDB" id="A0A3M8BW19"/>
<evidence type="ECO:0000313" key="4">
    <source>
        <dbReference type="Proteomes" id="UP000282028"/>
    </source>
</evidence>
<evidence type="ECO:0000259" key="2">
    <source>
        <dbReference type="Pfam" id="PF12729"/>
    </source>
</evidence>
<feature type="domain" description="Chemotaxis methyl-accepting receptor HlyB-like 4HB MCP" evidence="2">
    <location>
        <begin position="36"/>
        <end position="168"/>
    </location>
</feature>
<dbReference type="OrthoDB" id="358716at2"/>
<sequence length="177" mass="20167">MPHTPLSEYYYNHSVTGFLSRVTISLLGGNKRERPKKILLGFLVLLCFVIVSGGISIFQMKQMGNKAEEIQDNWLPSVAILGEMNGQATNMPRLLNRLGLESDTTIMNEVEQEALRTLERIDQLLVDYEKLITEESTLEHQYFEDYKKSWEAYKNDVPAILSIAKESNTSLLSLQIP</sequence>
<dbReference type="Pfam" id="PF12729">
    <property type="entry name" value="4HB_MCP_1"/>
    <property type="match status" value="1"/>
</dbReference>
<evidence type="ECO:0000313" key="3">
    <source>
        <dbReference type="EMBL" id="RNB67237.1"/>
    </source>
</evidence>
<keyword evidence="1" id="KW-0812">Transmembrane</keyword>
<accession>A0A3M8BW19</accession>
<keyword evidence="1" id="KW-0472">Membrane</keyword>
<name>A0A3M8BW19_9BACL</name>
<reference evidence="3 4" key="1">
    <citation type="submission" date="2018-10" db="EMBL/GenBank/DDBJ databases">
        <title>Phylogenomics of Brevibacillus.</title>
        <authorList>
            <person name="Dunlap C."/>
        </authorList>
    </citation>
    <scope>NUCLEOTIDE SEQUENCE [LARGE SCALE GENOMIC DNA]</scope>
    <source>
        <strain evidence="3 4">JCM 12215</strain>
    </source>
</reference>
<comment type="caution">
    <text evidence="3">The sequence shown here is derived from an EMBL/GenBank/DDBJ whole genome shotgun (WGS) entry which is preliminary data.</text>
</comment>
<dbReference type="EMBL" id="RHHR01000054">
    <property type="protein sequence ID" value="RNB67237.1"/>
    <property type="molecule type" value="Genomic_DNA"/>
</dbReference>
<organism evidence="3 4">
    <name type="scientific">Brevibacillus invocatus</name>
    <dbReference type="NCBI Taxonomy" id="173959"/>
    <lineage>
        <taxon>Bacteria</taxon>
        <taxon>Bacillati</taxon>
        <taxon>Bacillota</taxon>
        <taxon>Bacilli</taxon>
        <taxon>Bacillales</taxon>
        <taxon>Paenibacillaceae</taxon>
        <taxon>Brevibacillus</taxon>
    </lineage>
</organism>